<evidence type="ECO:0000256" key="1">
    <source>
        <dbReference type="ARBA" id="ARBA00004141"/>
    </source>
</evidence>
<evidence type="ECO:0000256" key="6">
    <source>
        <dbReference type="SAM" id="Phobius"/>
    </source>
</evidence>
<dbReference type="EMBL" id="DVOR01000122">
    <property type="protein sequence ID" value="HIV09224.1"/>
    <property type="molecule type" value="Genomic_DNA"/>
</dbReference>
<feature type="transmembrane region" description="Helical" evidence="6">
    <location>
        <begin position="44"/>
        <end position="68"/>
    </location>
</feature>
<keyword evidence="2" id="KW-1003">Cell membrane</keyword>
<name>A0A9D1T311_9BACT</name>
<feature type="transmembrane region" description="Helical" evidence="6">
    <location>
        <begin position="165"/>
        <end position="184"/>
    </location>
</feature>
<dbReference type="InterPro" id="IPR044878">
    <property type="entry name" value="UbiA_sf"/>
</dbReference>
<dbReference type="Gene3D" id="1.10.357.140">
    <property type="entry name" value="UbiA prenyltransferase"/>
    <property type="match status" value="1"/>
</dbReference>
<gene>
    <name evidence="7" type="ORF">IAC79_03830</name>
</gene>
<dbReference type="InterPro" id="IPR050475">
    <property type="entry name" value="Prenyltransferase_related"/>
</dbReference>
<dbReference type="GO" id="GO:0016020">
    <property type="term" value="C:membrane"/>
    <property type="evidence" value="ECO:0007669"/>
    <property type="project" value="UniProtKB-SubCell"/>
</dbReference>
<evidence type="ECO:0000256" key="3">
    <source>
        <dbReference type="ARBA" id="ARBA00022692"/>
    </source>
</evidence>
<keyword evidence="4 6" id="KW-1133">Transmembrane helix</keyword>
<dbReference type="GO" id="GO:0016765">
    <property type="term" value="F:transferase activity, transferring alkyl or aryl (other than methyl) groups"/>
    <property type="evidence" value="ECO:0007669"/>
    <property type="project" value="InterPro"/>
</dbReference>
<dbReference type="AlphaFoldDB" id="A0A9D1T311"/>
<comment type="subcellular location">
    <subcellularLocation>
        <location evidence="1">Membrane</location>
        <topology evidence="1">Multi-pass membrane protein</topology>
    </subcellularLocation>
</comment>
<accession>A0A9D1T311</accession>
<evidence type="ECO:0000256" key="5">
    <source>
        <dbReference type="ARBA" id="ARBA00023136"/>
    </source>
</evidence>
<protein>
    <submittedName>
        <fullName evidence="7">UbiA family prenyltransferase</fullName>
    </submittedName>
</protein>
<feature type="transmembrane region" description="Helical" evidence="6">
    <location>
        <begin position="270"/>
        <end position="286"/>
    </location>
</feature>
<dbReference type="Proteomes" id="UP000886845">
    <property type="component" value="Unassembled WGS sequence"/>
</dbReference>
<proteinExistence type="predicted"/>
<keyword evidence="3 6" id="KW-0812">Transmembrane</keyword>
<comment type="caution">
    <text evidence="7">The sequence shown here is derived from an EMBL/GenBank/DDBJ whole genome shotgun (WGS) entry which is preliminary data.</text>
</comment>
<evidence type="ECO:0000256" key="4">
    <source>
        <dbReference type="ARBA" id="ARBA00022989"/>
    </source>
</evidence>
<dbReference type="PANTHER" id="PTHR42723:SF1">
    <property type="entry name" value="CHLOROPHYLL SYNTHASE, CHLOROPLASTIC"/>
    <property type="match status" value="1"/>
</dbReference>
<evidence type="ECO:0000313" key="8">
    <source>
        <dbReference type="Proteomes" id="UP000886845"/>
    </source>
</evidence>
<feature type="transmembrane region" description="Helical" evidence="6">
    <location>
        <begin position="196"/>
        <end position="215"/>
    </location>
</feature>
<feature type="transmembrane region" description="Helical" evidence="6">
    <location>
        <begin position="89"/>
        <end position="108"/>
    </location>
</feature>
<reference evidence="7" key="2">
    <citation type="journal article" date="2021" name="PeerJ">
        <title>Extensive microbial diversity within the chicken gut microbiome revealed by metagenomics and culture.</title>
        <authorList>
            <person name="Gilroy R."/>
            <person name="Ravi A."/>
            <person name="Getino M."/>
            <person name="Pursley I."/>
            <person name="Horton D.L."/>
            <person name="Alikhan N.F."/>
            <person name="Baker D."/>
            <person name="Gharbi K."/>
            <person name="Hall N."/>
            <person name="Watson M."/>
            <person name="Adriaenssens E.M."/>
            <person name="Foster-Nyarko E."/>
            <person name="Jarju S."/>
            <person name="Secka A."/>
            <person name="Antonio M."/>
            <person name="Oren A."/>
            <person name="Chaudhuri R.R."/>
            <person name="La Ragione R."/>
            <person name="Hildebrand F."/>
            <person name="Pallen M.J."/>
        </authorList>
    </citation>
    <scope>NUCLEOTIDE SEQUENCE</scope>
    <source>
        <strain evidence="7">35461</strain>
    </source>
</reference>
<dbReference type="PANTHER" id="PTHR42723">
    <property type="entry name" value="CHLOROPHYLL SYNTHASE"/>
    <property type="match status" value="1"/>
</dbReference>
<evidence type="ECO:0000256" key="2">
    <source>
        <dbReference type="ARBA" id="ARBA00022475"/>
    </source>
</evidence>
<dbReference type="Pfam" id="PF01040">
    <property type="entry name" value="UbiA"/>
    <property type="match status" value="1"/>
</dbReference>
<dbReference type="InterPro" id="IPR000537">
    <property type="entry name" value="UbiA_prenyltransferase"/>
</dbReference>
<evidence type="ECO:0000313" key="7">
    <source>
        <dbReference type="EMBL" id="HIV09224.1"/>
    </source>
</evidence>
<keyword evidence="5 6" id="KW-0472">Membrane</keyword>
<organism evidence="7 8">
    <name type="scientific">Candidatus Spyradenecus faecavium</name>
    <dbReference type="NCBI Taxonomy" id="2840947"/>
    <lineage>
        <taxon>Bacteria</taxon>
        <taxon>Pseudomonadati</taxon>
        <taxon>Lentisphaerota</taxon>
        <taxon>Lentisphaeria</taxon>
        <taxon>Lentisphaerales</taxon>
        <taxon>Lentisphaeraceae</taxon>
        <taxon>Lentisphaeraceae incertae sedis</taxon>
        <taxon>Candidatus Spyradenecus</taxon>
    </lineage>
</organism>
<reference evidence="7" key="1">
    <citation type="submission" date="2020-10" db="EMBL/GenBank/DDBJ databases">
        <authorList>
            <person name="Gilroy R."/>
        </authorList>
    </citation>
    <scope>NUCLEOTIDE SEQUENCE</scope>
    <source>
        <strain evidence="7">35461</strain>
    </source>
</reference>
<sequence length="292" mass="30407">MSPAPQRGGAAVAWLELLRLPNLFTVPGDVLAGWCLAGGWGQGLGPLACAVAASLCLYAVGLLLNDAFDVSVDARERPGRPIPSGRVRLRTVVGVAVALACLGLALAWREWPCALVLLGAIVLYDGFAKRVPGFGVLTMGACRGLNVLLGACCAAPPAAVLSTPLLLAAVAFFVVYTLLLSVVAKNEADPAAHPSLCLRWSPALLTLCLVPTFWLLGAGPLWTPVVAAALMAPFLLGRRDVPALVAALIRHLIPLQLVWCLAALPDWGLALPAALLGLWALSLLAARRFKGS</sequence>